<evidence type="ECO:0000256" key="1">
    <source>
        <dbReference type="ARBA" id="ARBA00008428"/>
    </source>
</evidence>
<keyword evidence="4 13" id="KW-0547">Nucleotide-binding</keyword>
<evidence type="ECO:0000256" key="8">
    <source>
        <dbReference type="ARBA" id="ARBA00023125"/>
    </source>
</evidence>
<keyword evidence="3 13" id="KW-0235">DNA replication</keyword>
<dbReference type="Pfam" id="PF00772">
    <property type="entry name" value="DnaB"/>
    <property type="match status" value="1"/>
</dbReference>
<comment type="catalytic activity">
    <reaction evidence="11 13">
        <text>ATP + H2O = ADP + phosphate + H(+)</text>
        <dbReference type="Rhea" id="RHEA:13065"/>
        <dbReference type="ChEBI" id="CHEBI:15377"/>
        <dbReference type="ChEBI" id="CHEBI:15378"/>
        <dbReference type="ChEBI" id="CHEBI:30616"/>
        <dbReference type="ChEBI" id="CHEBI:43474"/>
        <dbReference type="ChEBI" id="CHEBI:456216"/>
        <dbReference type="EC" id="5.6.2.3"/>
    </reaction>
</comment>
<dbReference type="InterPro" id="IPR003593">
    <property type="entry name" value="AAA+_ATPase"/>
</dbReference>
<keyword evidence="6 13" id="KW-0347">Helicase</keyword>
<dbReference type="GO" id="GO:1990077">
    <property type="term" value="C:primosome complex"/>
    <property type="evidence" value="ECO:0007669"/>
    <property type="project" value="UniProtKB-UniRule"/>
</dbReference>
<dbReference type="GO" id="GO:0005524">
    <property type="term" value="F:ATP binding"/>
    <property type="evidence" value="ECO:0007669"/>
    <property type="project" value="UniProtKB-UniRule"/>
</dbReference>
<dbReference type="InterPro" id="IPR027417">
    <property type="entry name" value="P-loop_NTPase"/>
</dbReference>
<evidence type="ECO:0000256" key="4">
    <source>
        <dbReference type="ARBA" id="ARBA00022741"/>
    </source>
</evidence>
<feature type="region of interest" description="Disordered" evidence="14">
    <location>
        <begin position="1"/>
        <end position="21"/>
    </location>
</feature>
<dbReference type="InterPro" id="IPR007692">
    <property type="entry name" value="DNA_helicase_DnaB"/>
</dbReference>
<evidence type="ECO:0000256" key="10">
    <source>
        <dbReference type="ARBA" id="ARBA00044932"/>
    </source>
</evidence>
<dbReference type="EMBL" id="CP036262">
    <property type="protein sequence ID" value="QDS92714.1"/>
    <property type="molecule type" value="Genomic_DNA"/>
</dbReference>
<dbReference type="GO" id="GO:0016887">
    <property type="term" value="F:ATP hydrolysis activity"/>
    <property type="evidence" value="ECO:0007669"/>
    <property type="project" value="RHEA"/>
</dbReference>
<dbReference type="PROSITE" id="PS51199">
    <property type="entry name" value="SF4_HELICASE"/>
    <property type="match status" value="1"/>
</dbReference>
<dbReference type="SUPFAM" id="SSF48024">
    <property type="entry name" value="N-terminal domain of DnaB helicase"/>
    <property type="match status" value="1"/>
</dbReference>
<dbReference type="InterPro" id="IPR007693">
    <property type="entry name" value="DNA_helicase_DnaB-like_N"/>
</dbReference>
<dbReference type="SUPFAM" id="SSF52540">
    <property type="entry name" value="P-loop containing nucleoside triphosphate hydrolases"/>
    <property type="match status" value="1"/>
</dbReference>
<gene>
    <name evidence="16" type="primary">dnaC</name>
    <name evidence="16" type="ORF">FF011L_14630</name>
</gene>
<evidence type="ECO:0000256" key="3">
    <source>
        <dbReference type="ARBA" id="ARBA00022705"/>
    </source>
</evidence>
<dbReference type="Gene3D" id="1.10.860.10">
    <property type="entry name" value="DNAb Helicase, Chain A"/>
    <property type="match status" value="1"/>
</dbReference>
<dbReference type="InterPro" id="IPR036185">
    <property type="entry name" value="DNA_heli_DnaB-like_N_sf"/>
</dbReference>
<evidence type="ECO:0000256" key="7">
    <source>
        <dbReference type="ARBA" id="ARBA00022840"/>
    </source>
</evidence>
<reference evidence="16 17" key="1">
    <citation type="submission" date="2019-02" db="EMBL/GenBank/DDBJ databases">
        <title>Deep-cultivation of Planctomycetes and their phenomic and genomic characterization uncovers novel biology.</title>
        <authorList>
            <person name="Wiegand S."/>
            <person name="Jogler M."/>
            <person name="Boedeker C."/>
            <person name="Pinto D."/>
            <person name="Vollmers J."/>
            <person name="Rivas-Marin E."/>
            <person name="Kohn T."/>
            <person name="Peeters S.H."/>
            <person name="Heuer A."/>
            <person name="Rast P."/>
            <person name="Oberbeckmann S."/>
            <person name="Bunk B."/>
            <person name="Jeske O."/>
            <person name="Meyerdierks A."/>
            <person name="Storesund J.E."/>
            <person name="Kallscheuer N."/>
            <person name="Luecker S."/>
            <person name="Lage O.M."/>
            <person name="Pohl T."/>
            <person name="Merkel B.J."/>
            <person name="Hornburger P."/>
            <person name="Mueller R.-W."/>
            <person name="Bruemmer F."/>
            <person name="Labrenz M."/>
            <person name="Spormann A.M."/>
            <person name="Op den Camp H."/>
            <person name="Overmann J."/>
            <person name="Amann R."/>
            <person name="Jetten M.S.M."/>
            <person name="Mascher T."/>
            <person name="Medema M.H."/>
            <person name="Devos D.P."/>
            <person name="Kaster A.-K."/>
            <person name="Ovreas L."/>
            <person name="Rohde M."/>
            <person name="Galperin M.Y."/>
            <person name="Jogler C."/>
        </authorList>
    </citation>
    <scope>NUCLEOTIDE SEQUENCE [LARGE SCALE GENOMIC DNA]</scope>
    <source>
        <strain evidence="16 17">FF011L</strain>
    </source>
</reference>
<evidence type="ECO:0000256" key="9">
    <source>
        <dbReference type="ARBA" id="ARBA00023235"/>
    </source>
</evidence>
<dbReference type="InterPro" id="IPR007694">
    <property type="entry name" value="DNA_helicase_DnaB-like_C"/>
</dbReference>
<dbReference type="Gene3D" id="3.40.50.300">
    <property type="entry name" value="P-loop containing nucleotide triphosphate hydrolases"/>
    <property type="match status" value="1"/>
</dbReference>
<keyword evidence="17" id="KW-1185">Reference proteome</keyword>
<dbReference type="GO" id="GO:0043139">
    <property type="term" value="F:5'-3' DNA helicase activity"/>
    <property type="evidence" value="ECO:0007669"/>
    <property type="project" value="UniProtKB-EC"/>
</dbReference>
<keyword evidence="5 13" id="KW-0378">Hydrolase</keyword>
<evidence type="ECO:0000256" key="14">
    <source>
        <dbReference type="SAM" id="MobiDB-lite"/>
    </source>
</evidence>
<dbReference type="InterPro" id="IPR016136">
    <property type="entry name" value="DNA_helicase_N/primase_C"/>
</dbReference>
<evidence type="ECO:0000256" key="6">
    <source>
        <dbReference type="ARBA" id="ARBA00022806"/>
    </source>
</evidence>
<evidence type="ECO:0000259" key="15">
    <source>
        <dbReference type="PROSITE" id="PS51199"/>
    </source>
</evidence>
<name>A0A517MCU8_9BACT</name>
<keyword evidence="9" id="KW-0413">Isomerase</keyword>
<dbReference type="GO" id="GO:0005829">
    <property type="term" value="C:cytosol"/>
    <property type="evidence" value="ECO:0007669"/>
    <property type="project" value="TreeGrafter"/>
</dbReference>
<evidence type="ECO:0000256" key="2">
    <source>
        <dbReference type="ARBA" id="ARBA00022515"/>
    </source>
</evidence>
<organism evidence="16 17">
    <name type="scientific">Roseimaritima multifibrata</name>
    <dbReference type="NCBI Taxonomy" id="1930274"/>
    <lineage>
        <taxon>Bacteria</taxon>
        <taxon>Pseudomonadati</taxon>
        <taxon>Planctomycetota</taxon>
        <taxon>Planctomycetia</taxon>
        <taxon>Pirellulales</taxon>
        <taxon>Pirellulaceae</taxon>
        <taxon>Roseimaritima</taxon>
    </lineage>
</organism>
<feature type="domain" description="SF4 helicase" evidence="15">
    <location>
        <begin position="198"/>
        <end position="467"/>
    </location>
</feature>
<comment type="similarity">
    <text evidence="1 13">Belongs to the helicase family. DnaB subfamily.</text>
</comment>
<keyword evidence="2 13" id="KW-0639">Primosome</keyword>
<dbReference type="FunFam" id="1.10.860.10:FF:000001">
    <property type="entry name" value="Replicative DNA helicase"/>
    <property type="match status" value="1"/>
</dbReference>
<dbReference type="KEGG" id="rml:FF011L_14630"/>
<dbReference type="NCBIfam" id="TIGR00665">
    <property type="entry name" value="DnaB"/>
    <property type="match status" value="1"/>
</dbReference>
<dbReference type="Proteomes" id="UP000320672">
    <property type="component" value="Chromosome"/>
</dbReference>
<comment type="function">
    <text evidence="10 13">The main replicative DNA helicase, it participates in initiation and elongation during chromosome replication. Travels ahead of the DNA replisome, separating dsDNA into templates for DNA synthesis. A processive ATP-dependent 5'-3' DNA helicase it has DNA-dependent ATPase activity.</text>
</comment>
<dbReference type="EC" id="5.6.2.3" evidence="12 13"/>
<accession>A0A517MCU8</accession>
<dbReference type="GO" id="GO:0006269">
    <property type="term" value="P:DNA replication, synthesis of primer"/>
    <property type="evidence" value="ECO:0007669"/>
    <property type="project" value="UniProtKB-UniRule"/>
</dbReference>
<keyword evidence="7 13" id="KW-0067">ATP-binding</keyword>
<dbReference type="RefSeq" id="WP_145350927.1">
    <property type="nucleotide sequence ID" value="NZ_CP036262.1"/>
</dbReference>
<dbReference type="CDD" id="cd00984">
    <property type="entry name" value="DnaB_C"/>
    <property type="match status" value="1"/>
</dbReference>
<evidence type="ECO:0000256" key="12">
    <source>
        <dbReference type="NCBIfam" id="TIGR00665"/>
    </source>
</evidence>
<feature type="compositionally biased region" description="Basic and acidic residues" evidence="14">
    <location>
        <begin position="1"/>
        <end position="12"/>
    </location>
</feature>
<dbReference type="SMART" id="SM00382">
    <property type="entry name" value="AAA"/>
    <property type="match status" value="1"/>
</dbReference>
<sequence length="483" mass="54385">MVAEGNEREFPNKKKKKKTTASEILQREQPFDLEAEMGVLGSILLLPDVCDDLASVLRNDDFYNDANRKLFTHLREMHDEGDKIDVTLLVARLRKAEDFEAIGGAAYLGQLATSVPNAAHAVYYAKIVAEKATYRKLIEAGTDILRDAYEQSHEARDLVAQAEQRVFSIMDGRSTQSVNSISDILHHAMDRIDARMCNEDTEGTVETGYIDFDAMTGGFHQGELIILAARPSMGKTAFAMNIAENICTSSREAVLFISLEMSGIELADRMLCSLARVNGHKLRAGDITQEERGRLVQKANEISQAPLFVDDSPSRTVSEIAAGARRIARRDGNLGLIVIDYLQLIEPDNPRDPRQEQVAKIARRLKGMAREIKVPVLCLSQLNRQAEDSKDHRPRLSHLRESGAIEQDADVVMFVHREEYYQRGEEREQYAGQAEIIIAKQRNGPVGEVELTWEKNYTRFQNKAPDRHDEFDEYAEYQAPSGF</sequence>
<evidence type="ECO:0000313" key="17">
    <source>
        <dbReference type="Proteomes" id="UP000320672"/>
    </source>
</evidence>
<evidence type="ECO:0000256" key="13">
    <source>
        <dbReference type="RuleBase" id="RU362085"/>
    </source>
</evidence>
<evidence type="ECO:0000256" key="11">
    <source>
        <dbReference type="ARBA" id="ARBA00048954"/>
    </source>
</evidence>
<dbReference type="Pfam" id="PF03796">
    <property type="entry name" value="DnaB_C"/>
    <property type="match status" value="1"/>
</dbReference>
<evidence type="ECO:0000313" key="16">
    <source>
        <dbReference type="EMBL" id="QDS92714.1"/>
    </source>
</evidence>
<dbReference type="PANTHER" id="PTHR30153:SF2">
    <property type="entry name" value="REPLICATIVE DNA HELICASE"/>
    <property type="match status" value="1"/>
</dbReference>
<proteinExistence type="inferred from homology"/>
<dbReference type="PANTHER" id="PTHR30153">
    <property type="entry name" value="REPLICATIVE DNA HELICASE DNAB"/>
    <property type="match status" value="1"/>
</dbReference>
<protein>
    <recommendedName>
        <fullName evidence="12 13">Replicative DNA helicase</fullName>
        <ecNumber evidence="12 13">5.6.2.3</ecNumber>
    </recommendedName>
</protein>
<dbReference type="OrthoDB" id="9773982at2"/>
<dbReference type="AlphaFoldDB" id="A0A517MCU8"/>
<keyword evidence="8 13" id="KW-0238">DNA-binding</keyword>
<evidence type="ECO:0000256" key="5">
    <source>
        <dbReference type="ARBA" id="ARBA00022801"/>
    </source>
</evidence>
<dbReference type="GO" id="GO:0003677">
    <property type="term" value="F:DNA binding"/>
    <property type="evidence" value="ECO:0007669"/>
    <property type="project" value="UniProtKB-UniRule"/>
</dbReference>